<protein>
    <submittedName>
        <fullName evidence="2">Uncharacterized protein</fullName>
    </submittedName>
</protein>
<reference evidence="2 3" key="1">
    <citation type="submission" date="2020-08" db="EMBL/GenBank/DDBJ databases">
        <title>Functional genomics of gut bacteria from endangered species of beetles.</title>
        <authorList>
            <person name="Carlos-Shanley C."/>
        </authorList>
    </citation>
    <scope>NUCLEOTIDE SEQUENCE [LARGE SCALE GENOMIC DNA]</scope>
    <source>
        <strain evidence="2 3">S00198</strain>
    </source>
</reference>
<dbReference type="RefSeq" id="WP_184860191.1">
    <property type="nucleotide sequence ID" value="NZ_JACHLK010000008.1"/>
</dbReference>
<dbReference type="Proteomes" id="UP000575083">
    <property type="component" value="Unassembled WGS sequence"/>
</dbReference>
<proteinExistence type="predicted"/>
<comment type="caution">
    <text evidence="2">The sequence shown here is derived from an EMBL/GenBank/DDBJ whole genome shotgun (WGS) entry which is preliminary data.</text>
</comment>
<evidence type="ECO:0000256" key="1">
    <source>
        <dbReference type="SAM" id="Phobius"/>
    </source>
</evidence>
<evidence type="ECO:0000313" key="3">
    <source>
        <dbReference type="Proteomes" id="UP000575083"/>
    </source>
</evidence>
<dbReference type="AlphaFoldDB" id="A0A7X0PG31"/>
<keyword evidence="1" id="KW-0812">Transmembrane</keyword>
<dbReference type="EMBL" id="JACHLK010000008">
    <property type="protein sequence ID" value="MBB6561295.1"/>
    <property type="molecule type" value="Genomic_DNA"/>
</dbReference>
<sequence>MTIGVPFCGMSILVALATVMMTLDLRAQYLWSIFWSVGVVLVGCATIALRHQFRRNQSRGWILDFQRRTLTPWGLKMQDTLVLHEGCRLSWEFFATAKSPTFTCRLILHPGPVGRKILLTRVTLLWGSRREQALVDQCLEHLNRRLGLRNFEPVQGR</sequence>
<organism evidence="2 3">
    <name type="scientific">Acidovorax soli</name>
    <dbReference type="NCBI Taxonomy" id="592050"/>
    <lineage>
        <taxon>Bacteria</taxon>
        <taxon>Pseudomonadati</taxon>
        <taxon>Pseudomonadota</taxon>
        <taxon>Betaproteobacteria</taxon>
        <taxon>Burkholderiales</taxon>
        <taxon>Comamonadaceae</taxon>
        <taxon>Acidovorax</taxon>
    </lineage>
</organism>
<gene>
    <name evidence="2" type="ORF">HNP48_003988</name>
</gene>
<accession>A0A7X0PG31</accession>
<evidence type="ECO:0000313" key="2">
    <source>
        <dbReference type="EMBL" id="MBB6561295.1"/>
    </source>
</evidence>
<keyword evidence="3" id="KW-1185">Reference proteome</keyword>
<name>A0A7X0PG31_9BURK</name>
<feature type="transmembrane region" description="Helical" evidence="1">
    <location>
        <begin position="29"/>
        <end position="49"/>
    </location>
</feature>
<feature type="transmembrane region" description="Helical" evidence="1">
    <location>
        <begin position="7"/>
        <end position="23"/>
    </location>
</feature>
<keyword evidence="1" id="KW-1133">Transmembrane helix</keyword>
<keyword evidence="1" id="KW-0472">Membrane</keyword>